<accession>A0A8I1XFH0</accession>
<evidence type="ECO:0000313" key="2">
    <source>
        <dbReference type="EMBL" id="MBO9758620.1"/>
    </source>
</evidence>
<evidence type="ECO:0000256" key="1">
    <source>
        <dbReference type="SAM" id="MobiDB-lite"/>
    </source>
</evidence>
<organism evidence="2 3">
    <name type="scientific">Xanthomonas manihotis</name>
    <dbReference type="NCBI Taxonomy" id="43353"/>
    <lineage>
        <taxon>Bacteria</taxon>
        <taxon>Pseudomonadati</taxon>
        <taxon>Pseudomonadota</taxon>
        <taxon>Gammaproteobacteria</taxon>
        <taxon>Lysobacterales</taxon>
        <taxon>Lysobacteraceae</taxon>
        <taxon>Xanthomonas</taxon>
    </lineage>
</organism>
<proteinExistence type="predicted"/>
<sequence>MWWRRSYKTACENVRPQHDEIARAPSMLRRCASPTAARQYLLDSPALGAPAPPLRLGKHLSVTSR</sequence>
<comment type="caution">
    <text evidence="2">The sequence shown here is derived from an EMBL/GenBank/DDBJ whole genome shotgun (WGS) entry which is preliminary data.</text>
</comment>
<evidence type="ECO:0000313" key="3">
    <source>
        <dbReference type="Proteomes" id="UP000668572"/>
    </source>
</evidence>
<dbReference type="Proteomes" id="UP000668572">
    <property type="component" value="Unassembled WGS sequence"/>
</dbReference>
<dbReference type="AlphaFoldDB" id="A0A8I1XFH0"/>
<protein>
    <submittedName>
        <fullName evidence="2">Uncharacterized protein</fullName>
    </submittedName>
</protein>
<reference evidence="2" key="1">
    <citation type="submission" date="2021-03" db="EMBL/GenBank/DDBJ databases">
        <title>Molecular characterization of Xanthomonas species pathogenic on Araceae and the development of a triplex TaqMan assay for detection of X. phaseoli pv. dieffenbachiae.</title>
        <authorList>
            <person name="Van Der Wolf J."/>
            <person name="Krijger M."/>
            <person name="Mendes O."/>
            <person name="Brankovics B."/>
            <person name="Bonants P."/>
            <person name="Meekes E."/>
        </authorList>
    </citation>
    <scope>NUCLEOTIDE SEQUENCE</scope>
    <source>
        <strain evidence="2">NBC1264</strain>
    </source>
</reference>
<gene>
    <name evidence="2" type="ORF">J7405_03435</name>
</gene>
<feature type="region of interest" description="Disordered" evidence="1">
    <location>
        <begin position="46"/>
        <end position="65"/>
    </location>
</feature>
<dbReference type="EMBL" id="JAGHXW010000007">
    <property type="protein sequence ID" value="MBO9758620.1"/>
    <property type="molecule type" value="Genomic_DNA"/>
</dbReference>
<dbReference type="RefSeq" id="WP_017157609.1">
    <property type="nucleotide sequence ID" value="NZ_CP083575.1"/>
</dbReference>
<name>A0A8I1XFH0_XANMN</name>